<sequence>MRMTEKFCREQENLQIAKAAAEPLKNRQGIALAAAKAWDAAARIAHKHEAGQQPLDRLDAAIVREFAEEDAAGWVVEEEAATETAVPALH</sequence>
<organism evidence="1 2">
    <name type="scientific">Blastomonas natatoria</name>
    <dbReference type="NCBI Taxonomy" id="34015"/>
    <lineage>
        <taxon>Bacteria</taxon>
        <taxon>Pseudomonadati</taxon>
        <taxon>Pseudomonadota</taxon>
        <taxon>Alphaproteobacteria</taxon>
        <taxon>Sphingomonadales</taxon>
        <taxon>Sphingomonadaceae</taxon>
        <taxon>Blastomonas</taxon>
    </lineage>
</organism>
<evidence type="ECO:0000313" key="2">
    <source>
        <dbReference type="Proteomes" id="UP000248014"/>
    </source>
</evidence>
<dbReference type="Proteomes" id="UP000248014">
    <property type="component" value="Unassembled WGS sequence"/>
</dbReference>
<dbReference type="OrthoDB" id="7478426at2"/>
<protein>
    <submittedName>
        <fullName evidence="1">Uncharacterized protein</fullName>
    </submittedName>
</protein>
<reference evidence="1 2" key="1">
    <citation type="submission" date="2018-05" db="EMBL/GenBank/DDBJ databases">
        <title>Genomic Encyclopedia of Type Strains, Phase IV (KMG-IV): sequencing the most valuable type-strain genomes for metagenomic binning, comparative biology and taxonomic classification.</title>
        <authorList>
            <person name="Goeker M."/>
        </authorList>
    </citation>
    <scope>NUCLEOTIDE SEQUENCE [LARGE SCALE GENOMIC DNA]</scope>
    <source>
        <strain evidence="1 2">DSM 3183</strain>
    </source>
</reference>
<comment type="caution">
    <text evidence="1">The sequence shown here is derived from an EMBL/GenBank/DDBJ whole genome shotgun (WGS) entry which is preliminary data.</text>
</comment>
<evidence type="ECO:0000313" key="1">
    <source>
        <dbReference type="EMBL" id="PXW79097.1"/>
    </source>
</evidence>
<gene>
    <name evidence="1" type="ORF">C7451_101159</name>
</gene>
<dbReference type="EMBL" id="QJJM01000001">
    <property type="protein sequence ID" value="PXW79097.1"/>
    <property type="molecule type" value="Genomic_DNA"/>
</dbReference>
<dbReference type="RefSeq" id="WP_110297074.1">
    <property type="nucleotide sequence ID" value="NZ_QJJM01000001.1"/>
</dbReference>
<keyword evidence="2" id="KW-1185">Reference proteome</keyword>
<name>A0A2V3VBL4_9SPHN</name>
<dbReference type="AlphaFoldDB" id="A0A2V3VBL4"/>
<accession>A0A2V3VBL4</accession>
<proteinExistence type="predicted"/>